<keyword evidence="2" id="KW-1185">Reference proteome</keyword>
<gene>
    <name evidence="1" type="ORF">AVEN_173161_1</name>
</gene>
<protein>
    <submittedName>
        <fullName evidence="1">Uncharacterized protein</fullName>
    </submittedName>
</protein>
<reference evidence="1 2" key="1">
    <citation type="journal article" date="2019" name="Sci. Rep.">
        <title>Orb-weaving spider Araneus ventricosus genome elucidates the spidroin gene catalogue.</title>
        <authorList>
            <person name="Kono N."/>
            <person name="Nakamura H."/>
            <person name="Ohtoshi R."/>
            <person name="Moran D.A.P."/>
            <person name="Shinohara A."/>
            <person name="Yoshida Y."/>
            <person name="Fujiwara M."/>
            <person name="Mori M."/>
            <person name="Tomita M."/>
            <person name="Arakawa K."/>
        </authorList>
    </citation>
    <scope>NUCLEOTIDE SEQUENCE [LARGE SCALE GENOMIC DNA]</scope>
</reference>
<proteinExistence type="predicted"/>
<sequence>MHTRFSLLYDEAKHKSRCVMEVYEKFKGRKLPLDLPAMPCAVDSEAKLARWVSFHLKVISYNCSVSVFSKLITHLRKSLVGFSCLTVHTSYIFFYDFAKKKAMRLPIEESIHTPTKK</sequence>
<organism evidence="1 2">
    <name type="scientific">Araneus ventricosus</name>
    <name type="common">Orbweaver spider</name>
    <name type="synonym">Epeira ventricosa</name>
    <dbReference type="NCBI Taxonomy" id="182803"/>
    <lineage>
        <taxon>Eukaryota</taxon>
        <taxon>Metazoa</taxon>
        <taxon>Ecdysozoa</taxon>
        <taxon>Arthropoda</taxon>
        <taxon>Chelicerata</taxon>
        <taxon>Arachnida</taxon>
        <taxon>Araneae</taxon>
        <taxon>Araneomorphae</taxon>
        <taxon>Entelegynae</taxon>
        <taxon>Araneoidea</taxon>
        <taxon>Araneidae</taxon>
        <taxon>Araneus</taxon>
    </lineage>
</organism>
<dbReference type="AlphaFoldDB" id="A0A4Y2VDV0"/>
<evidence type="ECO:0000313" key="2">
    <source>
        <dbReference type="Proteomes" id="UP000499080"/>
    </source>
</evidence>
<name>A0A4Y2VDV0_ARAVE</name>
<dbReference type="Proteomes" id="UP000499080">
    <property type="component" value="Unassembled WGS sequence"/>
</dbReference>
<dbReference type="EMBL" id="BGPR01046510">
    <property type="protein sequence ID" value="GBO23455.1"/>
    <property type="molecule type" value="Genomic_DNA"/>
</dbReference>
<evidence type="ECO:0000313" key="1">
    <source>
        <dbReference type="EMBL" id="GBO23455.1"/>
    </source>
</evidence>
<comment type="caution">
    <text evidence="1">The sequence shown here is derived from an EMBL/GenBank/DDBJ whole genome shotgun (WGS) entry which is preliminary data.</text>
</comment>
<accession>A0A4Y2VDV0</accession>